<keyword evidence="3" id="KW-1185">Reference proteome</keyword>
<accession>A0A9P9JM64</accession>
<comment type="caution">
    <text evidence="2">The sequence shown here is derived from an EMBL/GenBank/DDBJ whole genome shotgun (WGS) entry which is preliminary data.</text>
</comment>
<sequence>MHHPQGIPKVGVLFRGTRGFSNYLAGLPFLRATYSYHHHRKPNTPPPVPTKNHQSAPEPATEYLPANPRKPPDEDLYQSHLPRGDCNKTNVLRRKKEGKKKEGRGIGHFAERELTIPSQMRYRACNGRLSSPKLAQYDTRTRRKRCQRATLFVFRRRNSIRQAAPPFTTHSFFSLSSRAHPGSAVMHTAGPKRHCPTAAGMPRSPWREPAKQSSHPHGLLLAGAGSRSMG</sequence>
<dbReference type="EMBL" id="JAGMUV010000001">
    <property type="protein sequence ID" value="KAH7175330.1"/>
    <property type="molecule type" value="Genomic_DNA"/>
</dbReference>
<feature type="region of interest" description="Disordered" evidence="1">
    <location>
        <begin position="204"/>
        <end position="230"/>
    </location>
</feature>
<dbReference type="AlphaFoldDB" id="A0A9P9JM64"/>
<evidence type="ECO:0000313" key="2">
    <source>
        <dbReference type="EMBL" id="KAH7175330.1"/>
    </source>
</evidence>
<evidence type="ECO:0000256" key="1">
    <source>
        <dbReference type="SAM" id="MobiDB-lite"/>
    </source>
</evidence>
<evidence type="ECO:0000313" key="3">
    <source>
        <dbReference type="Proteomes" id="UP000738349"/>
    </source>
</evidence>
<name>A0A9P9JM64_9HYPO</name>
<proteinExistence type="predicted"/>
<organism evidence="2 3">
    <name type="scientific">Dactylonectria macrodidyma</name>
    <dbReference type="NCBI Taxonomy" id="307937"/>
    <lineage>
        <taxon>Eukaryota</taxon>
        <taxon>Fungi</taxon>
        <taxon>Dikarya</taxon>
        <taxon>Ascomycota</taxon>
        <taxon>Pezizomycotina</taxon>
        <taxon>Sordariomycetes</taxon>
        <taxon>Hypocreomycetidae</taxon>
        <taxon>Hypocreales</taxon>
        <taxon>Nectriaceae</taxon>
        <taxon>Dactylonectria</taxon>
    </lineage>
</organism>
<gene>
    <name evidence="2" type="ORF">EDB81DRAFT_1975</name>
</gene>
<protein>
    <submittedName>
        <fullName evidence="2">Uncharacterized protein</fullName>
    </submittedName>
</protein>
<dbReference type="Proteomes" id="UP000738349">
    <property type="component" value="Unassembled WGS sequence"/>
</dbReference>
<reference evidence="2" key="1">
    <citation type="journal article" date="2021" name="Nat. Commun.">
        <title>Genetic determinants of endophytism in the Arabidopsis root mycobiome.</title>
        <authorList>
            <person name="Mesny F."/>
            <person name="Miyauchi S."/>
            <person name="Thiergart T."/>
            <person name="Pickel B."/>
            <person name="Atanasova L."/>
            <person name="Karlsson M."/>
            <person name="Huettel B."/>
            <person name="Barry K.W."/>
            <person name="Haridas S."/>
            <person name="Chen C."/>
            <person name="Bauer D."/>
            <person name="Andreopoulos W."/>
            <person name="Pangilinan J."/>
            <person name="LaButti K."/>
            <person name="Riley R."/>
            <person name="Lipzen A."/>
            <person name="Clum A."/>
            <person name="Drula E."/>
            <person name="Henrissat B."/>
            <person name="Kohler A."/>
            <person name="Grigoriev I.V."/>
            <person name="Martin F.M."/>
            <person name="Hacquard S."/>
        </authorList>
    </citation>
    <scope>NUCLEOTIDE SEQUENCE</scope>
    <source>
        <strain evidence="2">MPI-CAGE-AT-0147</strain>
    </source>
</reference>
<feature type="region of interest" description="Disordered" evidence="1">
    <location>
        <begin position="38"/>
        <end position="87"/>
    </location>
</feature>